<proteinExistence type="predicted"/>
<dbReference type="Pfam" id="PF05929">
    <property type="entry name" value="Phage_GPO"/>
    <property type="match status" value="1"/>
</dbReference>
<feature type="region of interest" description="Disordered" evidence="1">
    <location>
        <begin position="256"/>
        <end position="291"/>
    </location>
</feature>
<sequence>MSKLITDWVKVAESGHTIDGRTIEKSWLQNAAELYSKNTYTAIITLEHYSPEWAGNYGTVEALEARDEDNSEVGLYAKLCPNDQLIRINRSGQKLFTSLRFRENFRQTGKMYVIQIGVTDTPASIGTEQLSFRVTDGDRVEPGVELTSLLPESSDDSEAFTPAEQSYFKKFIKALAFSAPQSTPQSTDSEDEGHDMKPEELTAAIAKGINEAFAAREEKQPAPDATPDDDKDTPDTPEMVSAEVFNTLKTEHDALKTEFSSFKEEMSKELPGTDIDNAGGQDDAPAEKIGF</sequence>
<feature type="compositionally biased region" description="Basic and acidic residues" evidence="1">
    <location>
        <begin position="256"/>
        <end position="268"/>
    </location>
</feature>
<feature type="region of interest" description="Disordered" evidence="1">
    <location>
        <begin position="216"/>
        <end position="244"/>
    </location>
</feature>
<evidence type="ECO:0000256" key="1">
    <source>
        <dbReference type="SAM" id="MobiDB-lite"/>
    </source>
</evidence>
<name>A0ABV2SGX8_9GAMM</name>
<dbReference type="Proteomes" id="UP001549366">
    <property type="component" value="Unassembled WGS sequence"/>
</dbReference>
<gene>
    <name evidence="2" type="ORF">V5J35_002199</name>
</gene>
<evidence type="ECO:0000313" key="3">
    <source>
        <dbReference type="Proteomes" id="UP001549366"/>
    </source>
</evidence>
<dbReference type="RefSeq" id="WP_354016364.1">
    <property type="nucleotide sequence ID" value="NZ_JBEWTB010000002.1"/>
</dbReference>
<evidence type="ECO:0008006" key="4">
    <source>
        <dbReference type="Google" id="ProtNLM"/>
    </source>
</evidence>
<evidence type="ECO:0000313" key="2">
    <source>
        <dbReference type="EMBL" id="MET4757007.1"/>
    </source>
</evidence>
<dbReference type="InterPro" id="IPR009228">
    <property type="entry name" value="Capsid_scaffold_GpO"/>
</dbReference>
<dbReference type="EMBL" id="JBEWTB010000002">
    <property type="protein sequence ID" value="MET4757007.1"/>
    <property type="molecule type" value="Genomic_DNA"/>
</dbReference>
<protein>
    <recommendedName>
        <fullName evidence="4">Phage capsid protein</fullName>
    </recommendedName>
</protein>
<organism evidence="2 3">
    <name type="scientific">Endozoicomonas lisbonensis</name>
    <dbReference type="NCBI Taxonomy" id="3120522"/>
    <lineage>
        <taxon>Bacteria</taxon>
        <taxon>Pseudomonadati</taxon>
        <taxon>Pseudomonadota</taxon>
        <taxon>Gammaproteobacteria</taxon>
        <taxon>Oceanospirillales</taxon>
        <taxon>Endozoicomonadaceae</taxon>
        <taxon>Endozoicomonas</taxon>
    </lineage>
</organism>
<reference evidence="2 3" key="1">
    <citation type="submission" date="2024-06" db="EMBL/GenBank/DDBJ databases">
        <title>Genomic Encyclopedia of Type Strains, Phase V (KMG-V): Genome sequencing to study the core and pangenomes of soil and plant-associated prokaryotes.</title>
        <authorList>
            <person name="Whitman W."/>
        </authorList>
    </citation>
    <scope>NUCLEOTIDE SEQUENCE [LARGE SCALE GENOMIC DNA]</scope>
    <source>
        <strain evidence="2 3">NE40</strain>
    </source>
</reference>
<comment type="caution">
    <text evidence="2">The sequence shown here is derived from an EMBL/GenBank/DDBJ whole genome shotgun (WGS) entry which is preliminary data.</text>
</comment>
<keyword evidence="3" id="KW-1185">Reference proteome</keyword>
<accession>A0ABV2SGX8</accession>